<evidence type="ECO:0000256" key="2">
    <source>
        <dbReference type="RuleBase" id="RU362097"/>
    </source>
</evidence>
<dbReference type="InterPro" id="IPR003423">
    <property type="entry name" value="OMP_efflux"/>
</dbReference>
<dbReference type="SUPFAM" id="SSF56954">
    <property type="entry name" value="Outer membrane efflux proteins (OEP)"/>
    <property type="match status" value="1"/>
</dbReference>
<evidence type="ECO:0000313" key="3">
    <source>
        <dbReference type="EMBL" id="KTC79532.1"/>
    </source>
</evidence>
<dbReference type="Gene3D" id="1.20.1600.10">
    <property type="entry name" value="Outer membrane efflux proteins (OEP)"/>
    <property type="match status" value="1"/>
</dbReference>
<dbReference type="Gene3D" id="2.20.200.10">
    <property type="entry name" value="Outer membrane efflux proteins (OEP)"/>
    <property type="match status" value="1"/>
</dbReference>
<dbReference type="Proteomes" id="UP000054921">
    <property type="component" value="Unassembled WGS sequence"/>
</dbReference>
<dbReference type="NCBIfam" id="TIGR01845">
    <property type="entry name" value="outer_NodT"/>
    <property type="match status" value="1"/>
</dbReference>
<proteinExistence type="inferred from homology"/>
<organism evidence="3 4">
    <name type="scientific">Legionella cherrii</name>
    <dbReference type="NCBI Taxonomy" id="28084"/>
    <lineage>
        <taxon>Bacteria</taxon>
        <taxon>Pseudomonadati</taxon>
        <taxon>Pseudomonadota</taxon>
        <taxon>Gammaproteobacteria</taxon>
        <taxon>Legionellales</taxon>
        <taxon>Legionellaceae</taxon>
        <taxon>Legionella</taxon>
    </lineage>
</organism>
<dbReference type="PATRIC" id="fig|28084.5.peg.1684"/>
<dbReference type="PANTHER" id="PTHR30203:SF30">
    <property type="entry name" value="OUTER MEMBRANE PROTEIN-RELATED"/>
    <property type="match status" value="1"/>
</dbReference>
<dbReference type="EMBL" id="LNXW01000013">
    <property type="protein sequence ID" value="KTC79532.1"/>
    <property type="molecule type" value="Genomic_DNA"/>
</dbReference>
<dbReference type="PANTHER" id="PTHR30203">
    <property type="entry name" value="OUTER MEMBRANE CATION EFFLUX PROTEIN"/>
    <property type="match status" value="1"/>
</dbReference>
<comment type="subcellular location">
    <subcellularLocation>
        <location evidence="2">Cell outer membrane</location>
        <topology evidence="2">Lipid-anchor</topology>
    </subcellularLocation>
</comment>
<dbReference type="Pfam" id="PF02321">
    <property type="entry name" value="OEP"/>
    <property type="match status" value="2"/>
</dbReference>
<keyword evidence="2" id="KW-0449">Lipoprotein</keyword>
<name>A0A0W0S7F8_9GAMM</name>
<keyword evidence="2" id="KW-0472">Membrane</keyword>
<dbReference type="STRING" id="28084.Lche_1552"/>
<accession>A0A0W0S7F8</accession>
<keyword evidence="2" id="KW-1134">Transmembrane beta strand</keyword>
<evidence type="ECO:0000313" key="4">
    <source>
        <dbReference type="Proteomes" id="UP000054921"/>
    </source>
</evidence>
<protein>
    <submittedName>
        <fullName evidence="3">Outer membrane efflux protein</fullName>
    </submittedName>
</protein>
<sequence>MKPIKSLFFLVTLLILNNCTLYQKPKIAPLEVPKHFKTSIKFTNKNINNSWWTNFHDKKLNQLVAWAIKENLNYQIAIKNIQISQTYVTQAASALLPQVNLNFDATRIKLSKNAINTFGTANNLGSTNPSVPLRNFSSPFTSIEGFVSASYELDVWNQIHNSVNQAKANTVVSAANSDVIKLTLISDVVNTYFQILALNSNLANLRQQIYFSNELLKLTMSQFKGGLVDAQSIDDVKNQIESIKINISSLEKQKTILLNSMAYLLGQYPEHFNFPINNLLINHSFTGLVPKDIPAAVLCRRPDIRGAFYQVVSYGYLEKQNIANFLPSFNLTGNYGFSSPNLKNFLSSGSIFWNYGTNILQPIFDFGLRMSEYKRSKYQFESAFLNYKNTVINAIREVDNALSSYQKDYLALQSYQLQSKIFKDKLRITAAQYKGGLVDDSSYLTTNLGALQTNYNLATQQTLVLQDIVQIYKTLGLGLSTKDQPYIHGMHHVKKYS</sequence>
<comment type="caution">
    <text evidence="3">The sequence shown here is derived from an EMBL/GenBank/DDBJ whole genome shotgun (WGS) entry which is preliminary data.</text>
</comment>
<comment type="similarity">
    <text evidence="1 2">Belongs to the outer membrane factor (OMF) (TC 1.B.17) family.</text>
</comment>
<keyword evidence="2" id="KW-0812">Transmembrane</keyword>
<keyword evidence="2" id="KW-0564">Palmitate</keyword>
<dbReference type="RefSeq" id="WP_058387670.1">
    <property type="nucleotide sequence ID" value="NZ_LNXW01000013.1"/>
</dbReference>
<dbReference type="AlphaFoldDB" id="A0A0W0S7F8"/>
<dbReference type="GO" id="GO:0015562">
    <property type="term" value="F:efflux transmembrane transporter activity"/>
    <property type="evidence" value="ECO:0007669"/>
    <property type="project" value="InterPro"/>
</dbReference>
<reference evidence="3 4" key="1">
    <citation type="submission" date="2015-11" db="EMBL/GenBank/DDBJ databases">
        <title>Genomic analysis of 38 Legionella species identifies large and diverse effector repertoires.</title>
        <authorList>
            <person name="Burstein D."/>
            <person name="Amaro F."/>
            <person name="Zusman T."/>
            <person name="Lifshitz Z."/>
            <person name="Cohen O."/>
            <person name="Gilbert J.A."/>
            <person name="Pupko T."/>
            <person name="Shuman H.A."/>
            <person name="Segal G."/>
        </authorList>
    </citation>
    <scope>NUCLEOTIDE SEQUENCE [LARGE SCALE GENOMIC DNA]</scope>
    <source>
        <strain evidence="3 4">ORW</strain>
    </source>
</reference>
<dbReference type="InterPro" id="IPR010131">
    <property type="entry name" value="MdtP/NodT-like"/>
</dbReference>
<evidence type="ECO:0000256" key="1">
    <source>
        <dbReference type="ARBA" id="ARBA00007613"/>
    </source>
</evidence>
<gene>
    <name evidence="3" type="ORF">Lche_1552</name>
</gene>
<dbReference type="OrthoDB" id="9770517at2"/>
<dbReference type="GO" id="GO:0009279">
    <property type="term" value="C:cell outer membrane"/>
    <property type="evidence" value="ECO:0007669"/>
    <property type="project" value="UniProtKB-SubCell"/>
</dbReference>